<keyword evidence="1" id="KW-0472">Membrane</keyword>
<proteinExistence type="predicted"/>
<organism evidence="2">
    <name type="scientific">Anguilla anguilla</name>
    <name type="common">European freshwater eel</name>
    <name type="synonym">Muraena anguilla</name>
    <dbReference type="NCBI Taxonomy" id="7936"/>
    <lineage>
        <taxon>Eukaryota</taxon>
        <taxon>Metazoa</taxon>
        <taxon>Chordata</taxon>
        <taxon>Craniata</taxon>
        <taxon>Vertebrata</taxon>
        <taxon>Euteleostomi</taxon>
        <taxon>Actinopterygii</taxon>
        <taxon>Neopterygii</taxon>
        <taxon>Teleostei</taxon>
        <taxon>Anguilliformes</taxon>
        <taxon>Anguillidae</taxon>
        <taxon>Anguilla</taxon>
    </lineage>
</organism>
<reference evidence="2" key="1">
    <citation type="submission" date="2014-11" db="EMBL/GenBank/DDBJ databases">
        <authorList>
            <person name="Amaro Gonzalez C."/>
        </authorList>
    </citation>
    <scope>NUCLEOTIDE SEQUENCE</scope>
</reference>
<evidence type="ECO:0000313" key="2">
    <source>
        <dbReference type="EMBL" id="JAH98011.1"/>
    </source>
</evidence>
<feature type="transmembrane region" description="Helical" evidence="1">
    <location>
        <begin position="12"/>
        <end position="32"/>
    </location>
</feature>
<name>A0A0E9X6C4_ANGAN</name>
<dbReference type="EMBL" id="GBXM01010566">
    <property type="protein sequence ID" value="JAH98011.1"/>
    <property type="molecule type" value="Transcribed_RNA"/>
</dbReference>
<sequence length="76" mass="8944">MECLSSEVKVHVQYMFLYCSVMCKVIVLGNPFRKTFTLHSSSRCSWSDLQYNHTIYNMRTFSCSHMMYMSNTVRPG</sequence>
<reference evidence="2" key="2">
    <citation type="journal article" date="2015" name="Fish Shellfish Immunol.">
        <title>Early steps in the European eel (Anguilla anguilla)-Vibrio vulnificus interaction in the gills: Role of the RtxA13 toxin.</title>
        <authorList>
            <person name="Callol A."/>
            <person name="Pajuelo D."/>
            <person name="Ebbesson L."/>
            <person name="Teles M."/>
            <person name="MacKenzie S."/>
            <person name="Amaro C."/>
        </authorList>
    </citation>
    <scope>NUCLEOTIDE SEQUENCE</scope>
</reference>
<keyword evidence="1" id="KW-1133">Transmembrane helix</keyword>
<accession>A0A0E9X6C4</accession>
<dbReference type="AlphaFoldDB" id="A0A0E9X6C4"/>
<keyword evidence="1" id="KW-0812">Transmembrane</keyword>
<evidence type="ECO:0000256" key="1">
    <source>
        <dbReference type="SAM" id="Phobius"/>
    </source>
</evidence>
<protein>
    <submittedName>
        <fullName evidence="2">Uncharacterized protein</fullName>
    </submittedName>
</protein>